<keyword evidence="10" id="KW-0443">Lipid metabolism</keyword>
<dbReference type="InterPro" id="IPR002655">
    <property type="entry name" value="Acyl-CoA_oxidase_C"/>
</dbReference>
<comment type="caution">
    <text evidence="19">The sequence shown here is derived from an EMBL/GenBank/DDBJ whole genome shotgun (WGS) entry which is preliminary data.</text>
</comment>
<dbReference type="EMBL" id="JAAAIP010001268">
    <property type="protein sequence ID" value="KAG0308562.1"/>
    <property type="molecule type" value="Genomic_DNA"/>
</dbReference>
<evidence type="ECO:0000256" key="2">
    <source>
        <dbReference type="ARBA" id="ARBA00001974"/>
    </source>
</evidence>
<evidence type="ECO:0000256" key="4">
    <source>
        <dbReference type="ARBA" id="ARBA00004846"/>
    </source>
</evidence>
<dbReference type="InterPro" id="IPR012258">
    <property type="entry name" value="Acyl-CoA_oxidase"/>
</dbReference>
<dbReference type="Gene3D" id="1.20.140.10">
    <property type="entry name" value="Butyryl-CoA Dehydrogenase, subunit A, domain 3"/>
    <property type="match status" value="2"/>
</dbReference>
<evidence type="ECO:0000313" key="20">
    <source>
        <dbReference type="Proteomes" id="UP000738325"/>
    </source>
</evidence>
<feature type="domain" description="Acyl-CoA oxidase/dehydrogenase middle" evidence="16">
    <location>
        <begin position="171"/>
        <end position="281"/>
    </location>
</feature>
<dbReference type="Pfam" id="PF22924">
    <property type="entry name" value="ACOX_C_alpha1"/>
    <property type="match status" value="1"/>
</dbReference>
<dbReference type="InterPro" id="IPR009100">
    <property type="entry name" value="AcylCoA_DH/oxidase_NM_dom_sf"/>
</dbReference>
<dbReference type="PANTHER" id="PTHR10909">
    <property type="entry name" value="ELECTRON TRANSPORT OXIDOREDUCTASE"/>
    <property type="match status" value="1"/>
</dbReference>
<proteinExistence type="inferred from homology"/>
<dbReference type="Proteomes" id="UP000738325">
    <property type="component" value="Unassembled WGS sequence"/>
</dbReference>
<comment type="subcellular location">
    <subcellularLocation>
        <location evidence="3">Peroxisome</location>
    </subcellularLocation>
</comment>
<dbReference type="InterPro" id="IPR046373">
    <property type="entry name" value="Acyl-CoA_Oxase/DH_mid-dom_sf"/>
</dbReference>
<dbReference type="GO" id="GO:0055088">
    <property type="term" value="P:lipid homeostasis"/>
    <property type="evidence" value="ECO:0007669"/>
    <property type="project" value="TreeGrafter"/>
</dbReference>
<name>A0A9P6R0L4_9FUNG</name>
<dbReference type="Pfam" id="PF01756">
    <property type="entry name" value="ACOX"/>
    <property type="match status" value="1"/>
</dbReference>
<keyword evidence="9" id="KW-0560">Oxidoreductase</keyword>
<evidence type="ECO:0000259" key="15">
    <source>
        <dbReference type="Pfam" id="PF01756"/>
    </source>
</evidence>
<evidence type="ECO:0000256" key="6">
    <source>
        <dbReference type="ARBA" id="ARBA00022630"/>
    </source>
</evidence>
<feature type="domain" description="Acyl-CoA oxidase C-terminal" evidence="15">
    <location>
        <begin position="513"/>
        <end position="688"/>
    </location>
</feature>
<dbReference type="InterPro" id="IPR006091">
    <property type="entry name" value="Acyl-CoA_Oxase/DH_mid-dom"/>
</dbReference>
<evidence type="ECO:0000256" key="12">
    <source>
        <dbReference type="PIRNR" id="PIRNR000168"/>
    </source>
</evidence>
<dbReference type="Pfam" id="PF14749">
    <property type="entry name" value="Acyl-CoA_ox_N"/>
    <property type="match status" value="1"/>
</dbReference>
<dbReference type="GO" id="GO:0005504">
    <property type="term" value="F:fatty acid binding"/>
    <property type="evidence" value="ECO:0007669"/>
    <property type="project" value="TreeGrafter"/>
</dbReference>
<dbReference type="PANTHER" id="PTHR10909:SF250">
    <property type="entry name" value="PEROXISOMAL ACYL-COENZYME A OXIDASE 1"/>
    <property type="match status" value="1"/>
</dbReference>
<comment type="pathway">
    <text evidence="4">Lipid metabolism; peroxisomal fatty acid beta-oxidation.</text>
</comment>
<feature type="region of interest" description="Disordered" evidence="14">
    <location>
        <begin position="707"/>
        <end position="741"/>
    </location>
</feature>
<evidence type="ECO:0000256" key="13">
    <source>
        <dbReference type="PIRSR" id="PIRSR000168-2"/>
    </source>
</evidence>
<dbReference type="SUPFAM" id="SSF56645">
    <property type="entry name" value="Acyl-CoA dehydrogenase NM domain-like"/>
    <property type="match status" value="1"/>
</dbReference>
<dbReference type="AlphaFoldDB" id="A0A9P6R0L4"/>
<dbReference type="Pfam" id="PF02770">
    <property type="entry name" value="Acyl-CoA_dh_M"/>
    <property type="match status" value="1"/>
</dbReference>
<evidence type="ECO:0000256" key="11">
    <source>
        <dbReference type="ARBA" id="ARBA00023140"/>
    </source>
</evidence>
<evidence type="ECO:0000256" key="5">
    <source>
        <dbReference type="ARBA" id="ARBA00006288"/>
    </source>
</evidence>
<keyword evidence="20" id="KW-1185">Reference proteome</keyword>
<dbReference type="Gene3D" id="1.10.540.10">
    <property type="entry name" value="Acyl-CoA dehydrogenase/oxidase, N-terminal domain"/>
    <property type="match status" value="1"/>
</dbReference>
<gene>
    <name evidence="19" type="primary">POX1_1</name>
    <name evidence="19" type="ORF">BGZ99_001112</name>
</gene>
<dbReference type="InterPro" id="IPR029320">
    <property type="entry name" value="Acyl-CoA_ox_N"/>
</dbReference>
<dbReference type="SUPFAM" id="SSF47203">
    <property type="entry name" value="Acyl-CoA dehydrogenase C-terminal domain-like"/>
    <property type="match status" value="2"/>
</dbReference>
<dbReference type="PIRSF" id="PIRSF000168">
    <property type="entry name" value="Acyl-CoA_oxidase"/>
    <property type="match status" value="1"/>
</dbReference>
<keyword evidence="7 12" id="KW-0274">FAD</keyword>
<protein>
    <recommendedName>
        <fullName evidence="12">Acyl-coenzyme A oxidase</fullName>
    </recommendedName>
</protein>
<evidence type="ECO:0000256" key="1">
    <source>
        <dbReference type="ARBA" id="ARBA00001201"/>
    </source>
</evidence>
<evidence type="ECO:0000256" key="9">
    <source>
        <dbReference type="ARBA" id="ARBA00023002"/>
    </source>
</evidence>
<evidence type="ECO:0000313" key="19">
    <source>
        <dbReference type="EMBL" id="KAG0308562.1"/>
    </source>
</evidence>
<dbReference type="Gene3D" id="2.40.110.10">
    <property type="entry name" value="Butyryl-CoA Dehydrogenase, subunit A, domain 2"/>
    <property type="match status" value="1"/>
</dbReference>
<evidence type="ECO:0000256" key="8">
    <source>
        <dbReference type="ARBA" id="ARBA00022832"/>
    </source>
</evidence>
<feature type="domain" description="Acyl-CoA oxidase C-alpha1" evidence="18">
    <location>
        <begin position="311"/>
        <end position="470"/>
    </location>
</feature>
<dbReference type="GO" id="GO:0005777">
    <property type="term" value="C:peroxisome"/>
    <property type="evidence" value="ECO:0007669"/>
    <property type="project" value="UniProtKB-SubCell"/>
</dbReference>
<dbReference type="InterPro" id="IPR055060">
    <property type="entry name" value="ACOX_C_alpha1"/>
</dbReference>
<organism evidence="19 20">
    <name type="scientific">Dissophora globulifera</name>
    <dbReference type="NCBI Taxonomy" id="979702"/>
    <lineage>
        <taxon>Eukaryota</taxon>
        <taxon>Fungi</taxon>
        <taxon>Fungi incertae sedis</taxon>
        <taxon>Mucoromycota</taxon>
        <taxon>Mortierellomycotina</taxon>
        <taxon>Mortierellomycetes</taxon>
        <taxon>Mortierellales</taxon>
        <taxon>Mortierellaceae</taxon>
        <taxon>Dissophora</taxon>
    </lineage>
</organism>
<dbReference type="OrthoDB" id="538336at2759"/>
<dbReference type="GO" id="GO:0033540">
    <property type="term" value="P:fatty acid beta-oxidation using acyl-CoA oxidase"/>
    <property type="evidence" value="ECO:0007669"/>
    <property type="project" value="TreeGrafter"/>
</dbReference>
<dbReference type="FunFam" id="2.40.110.10:FF:000003">
    <property type="entry name" value="Acyl-coenzyme A oxidase"/>
    <property type="match status" value="1"/>
</dbReference>
<feature type="binding site" evidence="13">
    <location>
        <position position="175"/>
    </location>
    <ligand>
        <name>FAD</name>
        <dbReference type="ChEBI" id="CHEBI:57692"/>
    </ligand>
</feature>
<dbReference type="GO" id="GO:0071949">
    <property type="term" value="F:FAD binding"/>
    <property type="evidence" value="ECO:0007669"/>
    <property type="project" value="InterPro"/>
</dbReference>
<evidence type="ECO:0000259" key="17">
    <source>
        <dbReference type="Pfam" id="PF14749"/>
    </source>
</evidence>
<feature type="compositionally biased region" description="Basic and acidic residues" evidence="14">
    <location>
        <begin position="709"/>
        <end position="732"/>
    </location>
</feature>
<dbReference type="GO" id="GO:0003997">
    <property type="term" value="F:acyl-CoA oxidase activity"/>
    <property type="evidence" value="ECO:0007669"/>
    <property type="project" value="UniProtKB-EC"/>
</dbReference>
<evidence type="ECO:0000256" key="10">
    <source>
        <dbReference type="ARBA" id="ARBA00023098"/>
    </source>
</evidence>
<accession>A0A9P6R0L4</accession>
<keyword evidence="11" id="KW-0576">Peroxisome</keyword>
<keyword evidence="8" id="KW-0276">Fatty acid metabolism</keyword>
<evidence type="ECO:0000259" key="16">
    <source>
        <dbReference type="Pfam" id="PF02770"/>
    </source>
</evidence>
<comment type="similarity">
    <text evidence="5 12">Belongs to the acyl-CoA oxidase family.</text>
</comment>
<keyword evidence="6 12" id="KW-0285">Flavoprotein</keyword>
<reference evidence="19" key="1">
    <citation type="journal article" date="2020" name="Fungal Divers.">
        <title>Resolving the Mortierellaceae phylogeny through synthesis of multi-gene phylogenetics and phylogenomics.</title>
        <authorList>
            <person name="Vandepol N."/>
            <person name="Liber J."/>
            <person name="Desiro A."/>
            <person name="Na H."/>
            <person name="Kennedy M."/>
            <person name="Barry K."/>
            <person name="Grigoriev I.V."/>
            <person name="Miller A.N."/>
            <person name="O'Donnell K."/>
            <person name="Stajich J.E."/>
            <person name="Bonito G."/>
        </authorList>
    </citation>
    <scope>NUCLEOTIDE SEQUENCE</scope>
    <source>
        <strain evidence="19">REB-010B</strain>
    </source>
</reference>
<comment type="catalytic activity">
    <reaction evidence="1">
        <text>a 2,3-saturated acyl-CoA + O2 = a (2E)-enoyl-CoA + H2O2</text>
        <dbReference type="Rhea" id="RHEA:38959"/>
        <dbReference type="ChEBI" id="CHEBI:15379"/>
        <dbReference type="ChEBI" id="CHEBI:16240"/>
        <dbReference type="ChEBI" id="CHEBI:58856"/>
        <dbReference type="ChEBI" id="CHEBI:65111"/>
        <dbReference type="EC" id="1.3.3.6"/>
    </reaction>
</comment>
<evidence type="ECO:0000259" key="18">
    <source>
        <dbReference type="Pfam" id="PF22924"/>
    </source>
</evidence>
<evidence type="ECO:0000256" key="3">
    <source>
        <dbReference type="ARBA" id="ARBA00004275"/>
    </source>
</evidence>
<evidence type="ECO:0000256" key="14">
    <source>
        <dbReference type="SAM" id="MobiDB-lite"/>
    </source>
</evidence>
<comment type="cofactor">
    <cofactor evidence="2">
        <name>FAD</name>
        <dbReference type="ChEBI" id="CHEBI:57692"/>
    </cofactor>
</comment>
<feature type="domain" description="Acyl-coenzyme A oxidase N-terminal" evidence="17">
    <location>
        <begin position="51"/>
        <end position="168"/>
    </location>
</feature>
<evidence type="ECO:0000256" key="7">
    <source>
        <dbReference type="ARBA" id="ARBA00022827"/>
    </source>
</evidence>
<dbReference type="InterPro" id="IPR036250">
    <property type="entry name" value="AcylCo_DH-like_C"/>
</dbReference>
<sequence length="741" mass="84374">MASSSAQARLQAIHSHLSIRPCFHRHTIHNDTSTGPADLTRERANASFEIADMTEIILRGKENVVAQSLAFQMIQRDPELRMHQGHNYDLTRDEDREQTLRQVVRTIQLRNLNFETRFNNAMVHAMAFYSEAFWMMFVHDLLFKQTFEFLGTSQQQDKWMGDIKRWRVLGCFAMTELGHSSNLPGLETTSTFDRTTDEFVIHSPTLTSTKWWIGMAGRTATHSVAVCRTLIDGNDYGVNWFIVPLRDRKTGRLFPGVVCGDVGQKASRQGLDTGYIQFTHVRIPRENMLQRWASFTPQGVFRPSPNQAVSYAPLISERFATLRSNLVTLSQSLTIAVRYGAVRRQGAHDEQILDYQTHQTMLMPGVAFIYLLNIVEREVCKKWEQVKEFAQTDAKQFLLELPEQHCVAASFKATMSWYVTEVLESCRRSCGGHAYSAYNAIPGLIGDFGVVTVGGGDNVVLMQQSARFLISALRKAQAGQEVKGSVDYMNDYDRVPLITKTSFQDPRDLLSHELVIDTLKWVSLKKTIELQEILSNAGADFDTIWNAHQTELVRVADIHAWRHFLIIYQCGIQPEKTRKPEAYAMLKKMGQLMSTFVLKRHLDLLLEEGYFDGLHAKLVKQLFLDQCKDLRKDAVALMDAWAIPDFVLKAPIGKYDGDIYPAYFAAVNAAQKSFEPSEYWLKYAAPLVNAPQPTQVEVALTTTLPPVSLDDRKTDKGQERQETWKYESDRRLGMSLSQTED</sequence>
<dbReference type="InterPro" id="IPR037069">
    <property type="entry name" value="AcylCoA_DH/ox_N_sf"/>
</dbReference>
<feature type="binding site" evidence="13">
    <location>
        <position position="214"/>
    </location>
    <ligand>
        <name>FAD</name>
        <dbReference type="ChEBI" id="CHEBI:57692"/>
    </ligand>
</feature>